<dbReference type="Proteomes" id="UP000077154">
    <property type="component" value="Unassembled WGS sequence"/>
</dbReference>
<dbReference type="EMBL" id="KV441393">
    <property type="protein sequence ID" value="OAF59774.1"/>
    <property type="molecule type" value="Genomic_DNA"/>
</dbReference>
<gene>
    <name evidence="1" type="ORF">VC83_04004</name>
</gene>
<dbReference type="RefSeq" id="XP_024325057.1">
    <property type="nucleotide sequence ID" value="XM_024467641.1"/>
</dbReference>
<dbReference type="AlphaFoldDB" id="A0A177AF36"/>
<proteinExistence type="predicted"/>
<reference evidence="1" key="1">
    <citation type="submission" date="2016-03" db="EMBL/GenBank/DDBJ databases">
        <title>Updated assembly of Pseudogymnoascus destructans, the fungus causing white-nose syndrome of bats.</title>
        <authorList>
            <person name="Palmer J.M."/>
            <person name="Drees K.P."/>
            <person name="Foster J.T."/>
            <person name="Lindner D.L."/>
        </authorList>
    </citation>
    <scope>NUCLEOTIDE SEQUENCE [LARGE SCALE GENOMIC DNA]</scope>
    <source>
        <strain evidence="1">20631-21</strain>
    </source>
</reference>
<protein>
    <submittedName>
        <fullName evidence="1">Uncharacterized protein</fullName>
    </submittedName>
</protein>
<dbReference type="GeneID" id="36287077"/>
<evidence type="ECO:0000313" key="1">
    <source>
        <dbReference type="EMBL" id="OAF59774.1"/>
    </source>
</evidence>
<name>A0A177AF36_9PEZI</name>
<organism evidence="1">
    <name type="scientific">Pseudogymnoascus destructans</name>
    <dbReference type="NCBI Taxonomy" id="655981"/>
    <lineage>
        <taxon>Eukaryota</taxon>
        <taxon>Fungi</taxon>
        <taxon>Dikarya</taxon>
        <taxon>Ascomycota</taxon>
        <taxon>Pezizomycotina</taxon>
        <taxon>Leotiomycetes</taxon>
        <taxon>Thelebolales</taxon>
        <taxon>Thelebolaceae</taxon>
        <taxon>Pseudogymnoascus</taxon>
    </lineage>
</organism>
<sequence>MLFCFLLRYVMSPMPQIAPGHPRCKQANHLNATERHKIPSHEAFILRSPQIYDNNTETTAIPATHHTPPPTLTPALSAIPQHVALYVTLFHFAATSKTLPFPTL</sequence>
<accession>A0A177AF36</accession>